<evidence type="ECO:0000259" key="8">
    <source>
        <dbReference type="Pfam" id="PF01794"/>
    </source>
</evidence>
<evidence type="ECO:0000256" key="4">
    <source>
        <dbReference type="ARBA" id="ARBA00023002"/>
    </source>
</evidence>
<keyword evidence="2 7" id="KW-0812">Transmembrane</keyword>
<dbReference type="InterPro" id="IPR039261">
    <property type="entry name" value="FNR_nucleotide-bd"/>
</dbReference>
<comment type="subcellular location">
    <subcellularLocation>
        <location evidence="1">Membrane</location>
        <topology evidence="1">Multi-pass membrane protein</topology>
    </subcellularLocation>
</comment>
<dbReference type="EMBL" id="JASFZW010000007">
    <property type="protein sequence ID" value="KAK2077293.1"/>
    <property type="molecule type" value="Genomic_DNA"/>
</dbReference>
<dbReference type="GO" id="GO:0016491">
    <property type="term" value="F:oxidoreductase activity"/>
    <property type="evidence" value="ECO:0007669"/>
    <property type="project" value="UniProtKB-KW"/>
</dbReference>
<accession>A0AAD9IGS5</accession>
<reference evidence="9" key="1">
    <citation type="submission" date="2021-01" db="EMBL/GenBank/DDBJ databases">
        <authorList>
            <person name="Eckstrom K.M.E."/>
        </authorList>
    </citation>
    <scope>NUCLEOTIDE SEQUENCE</scope>
    <source>
        <strain evidence="9">UVCC 0001</strain>
    </source>
</reference>
<feature type="compositionally biased region" description="Basic and acidic residues" evidence="6">
    <location>
        <begin position="553"/>
        <end position="562"/>
    </location>
</feature>
<feature type="transmembrane region" description="Helical" evidence="7">
    <location>
        <begin position="257"/>
        <end position="277"/>
    </location>
</feature>
<evidence type="ECO:0000256" key="1">
    <source>
        <dbReference type="ARBA" id="ARBA00004141"/>
    </source>
</evidence>
<feature type="transmembrane region" description="Helical" evidence="7">
    <location>
        <begin position="667"/>
        <end position="693"/>
    </location>
</feature>
<dbReference type="PANTHER" id="PTHR11972">
    <property type="entry name" value="NADPH OXIDASE"/>
    <property type="match status" value="1"/>
</dbReference>
<protein>
    <recommendedName>
        <fullName evidence="8">Ferric oxidoreductase domain-containing protein</fullName>
    </recommendedName>
</protein>
<comment type="caution">
    <text evidence="9">The sequence shown here is derived from an EMBL/GenBank/DDBJ whole genome shotgun (WGS) entry which is preliminary data.</text>
</comment>
<dbReference type="InterPro" id="IPR050369">
    <property type="entry name" value="RBOH/FRE"/>
</dbReference>
<feature type="transmembrane region" description="Helical" evidence="7">
    <location>
        <begin position="623"/>
        <end position="647"/>
    </location>
</feature>
<feature type="transmembrane region" description="Helical" evidence="7">
    <location>
        <begin position="21"/>
        <end position="42"/>
    </location>
</feature>
<feature type="compositionally biased region" description="Low complexity" evidence="6">
    <location>
        <begin position="563"/>
        <end position="574"/>
    </location>
</feature>
<dbReference type="GO" id="GO:0005886">
    <property type="term" value="C:plasma membrane"/>
    <property type="evidence" value="ECO:0007669"/>
    <property type="project" value="TreeGrafter"/>
</dbReference>
<evidence type="ECO:0000256" key="2">
    <source>
        <dbReference type="ARBA" id="ARBA00022692"/>
    </source>
</evidence>
<feature type="transmembrane region" description="Helical" evidence="7">
    <location>
        <begin position="125"/>
        <end position="147"/>
    </location>
</feature>
<dbReference type="AlphaFoldDB" id="A0AAD9IGS5"/>
<feature type="transmembrane region" description="Helical" evidence="7">
    <location>
        <begin position="75"/>
        <end position="94"/>
    </location>
</feature>
<evidence type="ECO:0000313" key="9">
    <source>
        <dbReference type="EMBL" id="KAK2077293.1"/>
    </source>
</evidence>
<feature type="transmembrane region" description="Helical" evidence="7">
    <location>
        <begin position="229"/>
        <end position="245"/>
    </location>
</feature>
<keyword evidence="5 7" id="KW-0472">Membrane</keyword>
<evidence type="ECO:0000313" key="10">
    <source>
        <dbReference type="Proteomes" id="UP001255856"/>
    </source>
</evidence>
<dbReference type="Gene3D" id="3.40.50.80">
    <property type="entry name" value="Nucleotide-binding domain of ferredoxin-NADP reductase (FNR) module"/>
    <property type="match status" value="1"/>
</dbReference>
<dbReference type="PANTHER" id="PTHR11972:SF69">
    <property type="entry name" value="FERRIC REDUCTION OXIDASE 6-RELATED"/>
    <property type="match status" value="1"/>
</dbReference>
<keyword evidence="10" id="KW-1185">Reference proteome</keyword>
<dbReference type="Proteomes" id="UP001255856">
    <property type="component" value="Unassembled WGS sequence"/>
</dbReference>
<dbReference type="InterPro" id="IPR013130">
    <property type="entry name" value="Fe3_Rdtase_TM_dom"/>
</dbReference>
<feature type="region of interest" description="Disordered" evidence="6">
    <location>
        <begin position="503"/>
        <end position="586"/>
    </location>
</feature>
<feature type="transmembrane region" description="Helical" evidence="7">
    <location>
        <begin position="191"/>
        <end position="209"/>
    </location>
</feature>
<evidence type="ECO:0000256" key="5">
    <source>
        <dbReference type="ARBA" id="ARBA00023136"/>
    </source>
</evidence>
<keyword evidence="4" id="KW-0560">Oxidoreductase</keyword>
<sequence length="802" mass="87045">MRAMMGQTDKMRRAVTWLAPTLRVLGVSAVVVTFAFVSKFFLLPASWTKPLGIQYPYGHLVGVTGWGGKDTGRVIFEWGFLLFAALCACACALLPDAPAALPKRLRSARQWLGSTLRRQVPPHRFWLWLCGGVTVLDVLLFMALMAANLYSFINAMLVMRDEIHERAFGLFALTGLPHEIMLRFHKFLGVVVFYCVLLHALLTYLYWILAKKFWVEFKDWGTIRKINNLAGTIAFIFLIFIVLMAREPIRRKMYQWFYASHIFGFLGFMIFTAMHYSGSWRYFTPGMALWFVDIAQRGAQSVRPTQVAAAGVDAERDVTTLVLEHERVGRCPLSGDVHLLIPKLSRWAWHPFTVARATPAQGPSAPGVLVLHAKAEGPWTRRLLRLAARGGPEAALALRGADEAVLVVIGGIGVTAVMGDLCRMAERAARRAEAAPAGALPGTLDAGAAGAPRPQQVKILWAARHASEFLTLDPRVGACAASEASDWMSLELHLTSVSSARGASSPARFSARTPSREQLAPSGNASSSGDEELVAYDTFAATAEGEESDEDDKLDRSAHGKDAALSGAKASGLGTPRGGVHTTSAALSRKSTAAAAEALPPVPRWAAWCMNPRPLLPAHLGPVHVFLLHAMAFLGGFGGLMLGYSWMAQAQVDAKHGVVSAQHVVELAWKVGALMMTFFCLFGLGGPFLLLALPPALLRPRPSNWAPDRVYEPVKSARLTEDLTAGAPSEEEACLETCSLHNNVVRVPARYRADGDGCLPILPRRPDIAEAGLFAAASMAVARARGLKTGCRLSMHRLTAAY</sequence>
<evidence type="ECO:0000256" key="3">
    <source>
        <dbReference type="ARBA" id="ARBA00022989"/>
    </source>
</evidence>
<name>A0AAD9IGS5_PROWI</name>
<proteinExistence type="predicted"/>
<evidence type="ECO:0000256" key="6">
    <source>
        <dbReference type="SAM" id="MobiDB-lite"/>
    </source>
</evidence>
<evidence type="ECO:0000256" key="7">
    <source>
        <dbReference type="SAM" id="Phobius"/>
    </source>
</evidence>
<keyword evidence="3 7" id="KW-1133">Transmembrane helix</keyword>
<organism evidence="9 10">
    <name type="scientific">Prototheca wickerhamii</name>
    <dbReference type="NCBI Taxonomy" id="3111"/>
    <lineage>
        <taxon>Eukaryota</taxon>
        <taxon>Viridiplantae</taxon>
        <taxon>Chlorophyta</taxon>
        <taxon>core chlorophytes</taxon>
        <taxon>Trebouxiophyceae</taxon>
        <taxon>Chlorellales</taxon>
        <taxon>Chlorellaceae</taxon>
        <taxon>Prototheca</taxon>
    </lineage>
</organism>
<gene>
    <name evidence="9" type="ORF">QBZ16_004927</name>
</gene>
<dbReference type="Pfam" id="PF01794">
    <property type="entry name" value="Ferric_reduct"/>
    <property type="match status" value="1"/>
</dbReference>
<feature type="domain" description="Ferric oxidoreductase" evidence="8">
    <location>
        <begin position="170"/>
        <end position="271"/>
    </location>
</feature>